<dbReference type="InterPro" id="IPR028909">
    <property type="entry name" value="bL21-like"/>
</dbReference>
<keyword evidence="2 4" id="KW-0689">Ribosomal protein</keyword>
<dbReference type="AlphaFoldDB" id="A0AA35CPL6"/>
<sequence>MDELYAIIETGGKQYRVAPGDKIRVERLPAGEGETVTFDRVLAVERDGEFRVGTPTVPGARVSARVVGHGKGPKILVFKFRAKSNYRRRQGHRQPFTELQIESIEG</sequence>
<keyword evidence="3 4" id="KW-0687">Ribonucleoprotein</keyword>
<comment type="function">
    <text evidence="4 5">This protein binds to 23S rRNA in the presence of protein L20.</text>
</comment>
<evidence type="ECO:0000313" key="7">
    <source>
        <dbReference type="Proteomes" id="UP001163687"/>
    </source>
</evidence>
<evidence type="ECO:0000256" key="4">
    <source>
        <dbReference type="HAMAP-Rule" id="MF_01363"/>
    </source>
</evidence>
<comment type="similarity">
    <text evidence="1 4 5">Belongs to the bacterial ribosomal protein bL21 family.</text>
</comment>
<dbReference type="GO" id="GO:0006412">
    <property type="term" value="P:translation"/>
    <property type="evidence" value="ECO:0007669"/>
    <property type="project" value="UniProtKB-UniRule"/>
</dbReference>
<dbReference type="HAMAP" id="MF_01363">
    <property type="entry name" value="Ribosomal_bL21"/>
    <property type="match status" value="1"/>
</dbReference>
<comment type="subunit">
    <text evidence="4">Part of the 50S ribosomal subunit. Contacts protein L20.</text>
</comment>
<keyword evidence="4 5" id="KW-0699">rRNA-binding</keyword>
<reference evidence="6" key="1">
    <citation type="submission" date="2022-03" db="EMBL/GenBank/DDBJ databases">
        <title>Complete genome sequence of Caldinitratiruptor microaerophilus.</title>
        <authorList>
            <person name="Mukaiyama R."/>
            <person name="Nishiyama T."/>
            <person name="Ueda K."/>
        </authorList>
    </citation>
    <scope>NUCLEOTIDE SEQUENCE</scope>
    <source>
        <strain evidence="6">JCM 16183</strain>
    </source>
</reference>
<accession>A0AA35CPL6</accession>
<organism evidence="6 7">
    <name type="scientific">Caldinitratiruptor microaerophilus</name>
    <dbReference type="NCBI Taxonomy" id="671077"/>
    <lineage>
        <taxon>Bacteria</taxon>
        <taxon>Bacillati</taxon>
        <taxon>Bacillota</taxon>
        <taxon>Clostridia</taxon>
        <taxon>Eubacteriales</taxon>
        <taxon>Symbiobacteriaceae</taxon>
        <taxon>Caldinitratiruptor</taxon>
    </lineage>
</organism>
<dbReference type="PANTHER" id="PTHR21349:SF0">
    <property type="entry name" value="LARGE RIBOSOMAL SUBUNIT PROTEIN BL21M"/>
    <property type="match status" value="1"/>
</dbReference>
<dbReference type="InterPro" id="IPR036164">
    <property type="entry name" value="bL21-like_sf"/>
</dbReference>
<dbReference type="PANTHER" id="PTHR21349">
    <property type="entry name" value="50S RIBOSOMAL PROTEIN L21"/>
    <property type="match status" value="1"/>
</dbReference>
<dbReference type="GO" id="GO:0005840">
    <property type="term" value="C:ribosome"/>
    <property type="evidence" value="ECO:0007669"/>
    <property type="project" value="UniProtKB-KW"/>
</dbReference>
<dbReference type="GO" id="GO:0019843">
    <property type="term" value="F:rRNA binding"/>
    <property type="evidence" value="ECO:0007669"/>
    <property type="project" value="UniProtKB-UniRule"/>
</dbReference>
<name>A0AA35CPL6_9FIRM</name>
<dbReference type="EMBL" id="AP025628">
    <property type="protein sequence ID" value="BDG61465.1"/>
    <property type="molecule type" value="Genomic_DNA"/>
</dbReference>
<evidence type="ECO:0000256" key="2">
    <source>
        <dbReference type="ARBA" id="ARBA00022980"/>
    </source>
</evidence>
<evidence type="ECO:0000313" key="6">
    <source>
        <dbReference type="EMBL" id="BDG61465.1"/>
    </source>
</evidence>
<evidence type="ECO:0000256" key="1">
    <source>
        <dbReference type="ARBA" id="ARBA00008563"/>
    </source>
</evidence>
<dbReference type="Proteomes" id="UP001163687">
    <property type="component" value="Chromosome"/>
</dbReference>
<dbReference type="SUPFAM" id="SSF141091">
    <property type="entry name" value="L21p-like"/>
    <property type="match status" value="1"/>
</dbReference>
<evidence type="ECO:0000256" key="5">
    <source>
        <dbReference type="RuleBase" id="RU000562"/>
    </source>
</evidence>
<dbReference type="Pfam" id="PF00829">
    <property type="entry name" value="Ribosomal_L21p"/>
    <property type="match status" value="1"/>
</dbReference>
<dbReference type="KEGG" id="cmic:caldi_25550"/>
<dbReference type="GO" id="GO:0005737">
    <property type="term" value="C:cytoplasm"/>
    <property type="evidence" value="ECO:0007669"/>
    <property type="project" value="UniProtKB-ARBA"/>
</dbReference>
<gene>
    <name evidence="4 6" type="primary">rplU</name>
    <name evidence="6" type="ORF">caldi_25550</name>
</gene>
<dbReference type="GO" id="GO:0003735">
    <property type="term" value="F:structural constituent of ribosome"/>
    <property type="evidence" value="ECO:0007669"/>
    <property type="project" value="InterPro"/>
</dbReference>
<dbReference type="NCBIfam" id="TIGR00061">
    <property type="entry name" value="L21"/>
    <property type="match status" value="1"/>
</dbReference>
<protein>
    <recommendedName>
        <fullName evidence="4">Large ribosomal subunit protein bL21</fullName>
    </recommendedName>
</protein>
<evidence type="ECO:0000256" key="3">
    <source>
        <dbReference type="ARBA" id="ARBA00023274"/>
    </source>
</evidence>
<dbReference type="GO" id="GO:1990904">
    <property type="term" value="C:ribonucleoprotein complex"/>
    <property type="evidence" value="ECO:0007669"/>
    <property type="project" value="UniProtKB-KW"/>
</dbReference>
<keyword evidence="7" id="KW-1185">Reference proteome</keyword>
<keyword evidence="4 5" id="KW-0694">RNA-binding</keyword>
<dbReference type="InterPro" id="IPR001787">
    <property type="entry name" value="Ribosomal_bL21"/>
</dbReference>
<proteinExistence type="inferred from homology"/>